<evidence type="ECO:0008006" key="3">
    <source>
        <dbReference type="Google" id="ProtNLM"/>
    </source>
</evidence>
<name>A0A930U941_9FLAO</name>
<evidence type="ECO:0000313" key="2">
    <source>
        <dbReference type="Proteomes" id="UP000646211"/>
    </source>
</evidence>
<dbReference type="AlphaFoldDB" id="A0A930U941"/>
<accession>A0A930U941</accession>
<dbReference type="Proteomes" id="UP000646211">
    <property type="component" value="Unassembled WGS sequence"/>
</dbReference>
<proteinExistence type="predicted"/>
<dbReference type="RefSeq" id="WP_194311011.1">
    <property type="nucleotide sequence ID" value="NZ_JADHEC010000005.1"/>
</dbReference>
<sequence>MSEDKVPEKDFKGDDVINYKSDWAEIRKSEFTYVFHYYDEKIKHYFPHFRLFSSIKKEMKKAKKDAEFFKRKLYWTPDHPPYDFYIQFHNWQLLLLSDFFKEVFEERAFQYGHHPNHKYFNVILPKSKHDEIMNCINDFELLSIRDLLFEVISIAQNNYVEHIAFWEQPEMQKLVSSAEKETQKVISVLDKFDKKDREHFTAKSKPLPDLLHINFVFADGTIKIEHSWLAKEFIKHFKSHYDNLQYKNWRFDLARYPDRFEENYKKQQFKYNLTKSLYNLFTVAKFFPVTKSNPTPNKLMLCIAKILEFCLIPVATEGELDENKIKTIRNWLKRNELKTETNFAEITPNKARLLKYFEPEFVNVTDKIKRVDAINLGYFIGKRFKIENLTPDLIHIAQALREVNSHIGHQMFMGGDIKRETFDEFDNFKTLVKGVRCKKKVTSIKFKLEGDDKEYELQQRLPLYIIEEAIKEYSENQQVEVDTDLIKTKVTRTGEGSFSIEKGKQFAQPNERFMVRFVKAFYDYLLKEAPMGENHSFPSLKYYPIIAIMLKQTWLFYHLRDSEEFVIAKVKQWHKLSHTA</sequence>
<dbReference type="EMBL" id="JADHEC010000005">
    <property type="protein sequence ID" value="MBF2707750.1"/>
    <property type="molecule type" value="Genomic_DNA"/>
</dbReference>
<evidence type="ECO:0000313" key="1">
    <source>
        <dbReference type="EMBL" id="MBF2707750.1"/>
    </source>
</evidence>
<protein>
    <recommendedName>
        <fullName evidence="3">DUF2357 domain-containing protein</fullName>
    </recommendedName>
</protein>
<keyword evidence="2" id="KW-1185">Reference proteome</keyword>
<organism evidence="1 2">
    <name type="scientific">Flavobacterium soyangense</name>
    <dbReference type="NCBI Taxonomy" id="2023265"/>
    <lineage>
        <taxon>Bacteria</taxon>
        <taxon>Pseudomonadati</taxon>
        <taxon>Bacteroidota</taxon>
        <taxon>Flavobacteriia</taxon>
        <taxon>Flavobacteriales</taxon>
        <taxon>Flavobacteriaceae</taxon>
        <taxon>Flavobacterium</taxon>
    </lineage>
</organism>
<comment type="caution">
    <text evidence="1">The sequence shown here is derived from an EMBL/GenBank/DDBJ whole genome shotgun (WGS) entry which is preliminary data.</text>
</comment>
<gene>
    <name evidence="1" type="ORF">IR213_03975</name>
</gene>
<reference evidence="1" key="1">
    <citation type="submission" date="2020-11" db="EMBL/GenBank/DDBJ databases">
        <title>Genome of Flavobacterium soyangense.</title>
        <authorList>
            <person name="Liu Q."/>
            <person name="Xin Y.-H."/>
        </authorList>
    </citation>
    <scope>NUCLEOTIDE SEQUENCE</scope>
    <source>
        <strain evidence="1">CGMCC 1.13493</strain>
    </source>
</reference>